<name>A0A6J7KJW0_9ZZZZ</name>
<dbReference type="AlphaFoldDB" id="A0A6J7KJW0"/>
<dbReference type="Pfam" id="PF13524">
    <property type="entry name" value="Glyco_trans_1_2"/>
    <property type="match status" value="1"/>
</dbReference>
<accession>A0A6J7KJW0</accession>
<reference evidence="2" key="1">
    <citation type="submission" date="2020-05" db="EMBL/GenBank/DDBJ databases">
        <authorList>
            <person name="Chiriac C."/>
            <person name="Salcher M."/>
            <person name="Ghai R."/>
            <person name="Kavagutti S V."/>
        </authorList>
    </citation>
    <scope>NUCLEOTIDE SEQUENCE</scope>
</reference>
<evidence type="ECO:0000259" key="1">
    <source>
        <dbReference type="Pfam" id="PF13524"/>
    </source>
</evidence>
<protein>
    <submittedName>
        <fullName evidence="2">Unannotated protein</fullName>
    </submittedName>
</protein>
<dbReference type="EMBL" id="CAFBPU010000054">
    <property type="protein sequence ID" value="CAB5038456.1"/>
    <property type="molecule type" value="Genomic_DNA"/>
</dbReference>
<gene>
    <name evidence="2" type="ORF">UFOPK3752_01991</name>
    <name evidence="3" type="ORF">UFOPK4150_02017</name>
</gene>
<evidence type="ECO:0000313" key="2">
    <source>
        <dbReference type="EMBL" id="CAB4956360.1"/>
    </source>
</evidence>
<dbReference type="EMBL" id="CAFBND010000114">
    <property type="protein sequence ID" value="CAB4956360.1"/>
    <property type="molecule type" value="Genomic_DNA"/>
</dbReference>
<organism evidence="2">
    <name type="scientific">freshwater metagenome</name>
    <dbReference type="NCBI Taxonomy" id="449393"/>
    <lineage>
        <taxon>unclassified sequences</taxon>
        <taxon>metagenomes</taxon>
        <taxon>ecological metagenomes</taxon>
    </lineage>
</organism>
<feature type="domain" description="Spore protein YkvP/CgeB glycosyl transferase-like" evidence="1">
    <location>
        <begin position="182"/>
        <end position="326"/>
    </location>
</feature>
<dbReference type="SUPFAM" id="SSF53756">
    <property type="entry name" value="UDP-Glycosyltransferase/glycogen phosphorylase"/>
    <property type="match status" value="1"/>
</dbReference>
<proteinExistence type="predicted"/>
<dbReference type="InterPro" id="IPR055259">
    <property type="entry name" value="YkvP/CgeB_Glyco_trans-like"/>
</dbReference>
<sequence length="334" mass="36913">MPLRVGVLGPVYADSLEDNVLRSVARLGHEGVKAGSLGGGQTSKWGSRASSAGLKIPQVAARMQQRLVDHLPQDLDLLIVTTSTATQLFPWVVAELKRRVRRVVVWYVDAVSNLGPARFLDSPYDAVFLTDRMLVRQVRDGLRLPVHLLPEGHDPRQHRPVGIAGEQRTIVVVGNYRAERIALLRQLHRDGIPLTLYGRALPEWARSPELERLHTGKWVTGLDKSRVFHESAAVLNTLHPAVLDAVNCRVFEAAAAGAVVVAEWRPLLDELFANGSEVLAYRTYEELLILLRRCLDSPEDMNAIRLAVAARAARDHTLDQRVAQMIEMAGLAAG</sequence>
<evidence type="ECO:0000313" key="3">
    <source>
        <dbReference type="EMBL" id="CAB5038456.1"/>
    </source>
</evidence>